<dbReference type="Gene3D" id="4.10.520.10">
    <property type="entry name" value="IHF-like DNA-binding proteins"/>
    <property type="match status" value="1"/>
</dbReference>
<dbReference type="Pfam" id="PF18291">
    <property type="entry name" value="HU-HIG"/>
    <property type="match status" value="1"/>
</dbReference>
<comment type="caution">
    <text evidence="2">The sequence shown here is derived from an EMBL/GenBank/DDBJ whole genome shotgun (WGS) entry which is preliminary data.</text>
</comment>
<dbReference type="InterPro" id="IPR041607">
    <property type="entry name" value="HU-HIG"/>
</dbReference>
<dbReference type="AlphaFoldDB" id="A0A644UQS9"/>
<dbReference type="GO" id="GO:0003677">
    <property type="term" value="F:DNA binding"/>
    <property type="evidence" value="ECO:0007669"/>
    <property type="project" value="InterPro"/>
</dbReference>
<dbReference type="InterPro" id="IPR010992">
    <property type="entry name" value="IHF-like_DNA-bd_dom_sf"/>
</dbReference>
<dbReference type="EMBL" id="VSSQ01000145">
    <property type="protein sequence ID" value="MPL81122.1"/>
    <property type="molecule type" value="Genomic_DNA"/>
</dbReference>
<proteinExistence type="predicted"/>
<name>A0A644UQS9_9ZZZZ</name>
<sequence length="138" mass="15532">MLVIRVLRKISVGPNKGMKFLLRPKRRKTIGFEELAKRIQAHCSLTKADAYAAMLQMEEEIFAELMEGNSVKLGSLGTLTPVFNAKAVSTLEEANEKTITRKFLRFTASEKIRKAIKNIPVELDKTDQIKGLQPSSNR</sequence>
<dbReference type="SUPFAM" id="SSF47729">
    <property type="entry name" value="IHF-like DNA-binding proteins"/>
    <property type="match status" value="1"/>
</dbReference>
<accession>A0A644UQS9</accession>
<protein>
    <recommendedName>
        <fullName evidence="1">HU domain-containing protein</fullName>
    </recommendedName>
</protein>
<feature type="domain" description="HU" evidence="1">
    <location>
        <begin position="17"/>
        <end position="119"/>
    </location>
</feature>
<reference evidence="2" key="1">
    <citation type="submission" date="2019-08" db="EMBL/GenBank/DDBJ databases">
        <authorList>
            <person name="Kucharzyk K."/>
            <person name="Murdoch R.W."/>
            <person name="Higgins S."/>
            <person name="Loffler F."/>
        </authorList>
    </citation>
    <scope>NUCLEOTIDE SEQUENCE</scope>
</reference>
<evidence type="ECO:0000313" key="2">
    <source>
        <dbReference type="EMBL" id="MPL81122.1"/>
    </source>
</evidence>
<gene>
    <name evidence="2" type="ORF">SDC9_27036</name>
</gene>
<organism evidence="2">
    <name type="scientific">bioreactor metagenome</name>
    <dbReference type="NCBI Taxonomy" id="1076179"/>
    <lineage>
        <taxon>unclassified sequences</taxon>
        <taxon>metagenomes</taxon>
        <taxon>ecological metagenomes</taxon>
    </lineage>
</organism>
<evidence type="ECO:0000259" key="1">
    <source>
        <dbReference type="Pfam" id="PF18291"/>
    </source>
</evidence>